<dbReference type="InterPro" id="IPR001680">
    <property type="entry name" value="WD40_rpt"/>
</dbReference>
<evidence type="ECO:0008006" key="6">
    <source>
        <dbReference type="Google" id="ProtNLM"/>
    </source>
</evidence>
<feature type="region of interest" description="Disordered" evidence="3">
    <location>
        <begin position="146"/>
        <end position="170"/>
    </location>
</feature>
<feature type="coiled-coil region" evidence="2">
    <location>
        <begin position="1372"/>
        <end position="1414"/>
    </location>
</feature>
<feature type="compositionally biased region" description="Polar residues" evidence="3">
    <location>
        <begin position="15"/>
        <end position="36"/>
    </location>
</feature>
<dbReference type="SUPFAM" id="SSF50978">
    <property type="entry name" value="WD40 repeat-like"/>
    <property type="match status" value="2"/>
</dbReference>
<keyword evidence="2" id="KW-0175">Coiled coil</keyword>
<sequence>MASAGPLSARRDGASKSSSIAPKECSSSPAGKSNRQGLDEDDEGDDDEATDGEQHETTRLPAEDEDEELEDDAEAGQLQRKLHLFQSASVQQSLQRLLPFLPLDEEGSLNMDGYVELNLRLQKSLSEEFVLERAVDSAIGDWSEDLAEGQQAKGKDLPRRQKGRPISDAEPPVLQLDYSYWKTKDSADVAAVLVGHLSPAGYGLTFQVRAKGNDAVAVAALLAFACRRAPATMFLETAPVRSFGSIGGADRFAQSAAAEGRALRAGFEQTWGEDLPTASPMVPWLIRHAAWLCNRFQLRAPTTGGETPTMAFEALQKRRYAIAYSGLGYASGCEVAICLAARQTRGPLDPGSLPWTENPSFLSVFPGFTEDGERLPQAEVEAGRKKELASLRTFGVFRRKPLDQVPDGALKASISSRMTVKWGEPMGQEWSKYLGCEWRRFRDADGLDTLETRPLPRHLDHFIDGLGIRRGVRTTAWSEQVEKAEPEPLSEEDAHLFRSMVGVAQWLALRNAARAPVDTDQLLPLTVEVAHAFGSHCGRGFHDAVLFGDIAGQYLVHPVGRYMAFRHLVGGEASYTVESDKVQAVTACAVSRDRSLLVTCEICSLPAPHSQVSIYNLGTSASTRPTQTLEELGEGVGRIVAAAFSAATDQDAASSLLCLASEGPPEPQILVLDWHLNQVLGRFSLSSAVSRVAFSPASSGIVSASGPECLNLWVLRDRPQETQQEPEGSQELPVEVLGKKELCKLSEVSSFKGVPLTFTDHAWLEPANGNLVVCTEEGPVHIVRIEVVADVSDGAADPTPYLLCTIELPFGSLLETASLCVRCIANGFMVGGGSGALALWSLSAPGPGLQAVHGEDYGEDSDEVYDEDESPAPVYCLDTCVRVTGAAGHGSALLCLDVVGDSDEAQILLGFQSADITCLSLSELRATAPVGEVVGCSPISGGFHSGPITSLDMAVQRPILVSACKEDSTVRVWDYQAGHCDLRTEFAGEEITGVAVHPFGFFLAISFSDRIRFMQILAKELKPFRELLVRGLRCVRFSNGGHLVAAVQSKLVVVWNTRTLKKLQTLKGHPSQVSSISFDPDDKLLMTCGEDGSLCEWSTLSWTKVHEQPSRGEASAAAAGRDGFGWAGIVEGGNSAFRSFRRCNAREDEDIVLPTGTRLCAMSYHSSGTETANSEDYVLAGDSWGALRTFCSLSAIMRIKEHGLHSAACTAVCVSTDSRTVATAGEDGAIFVLRVDGLVTPTAASSAVGPARAGRNGGGSMEVVMINRGEIQQRQDEIEELTNETGGLKAQLEEDAARLQNECRVRVDEARRKDQEQVQSLRLKYEALQQASTAKERENLRQMKAMEASHLQAADELEKVYDKKVRSDADSYSSLEVELRELGVKLEQARETAQRTLEQQRAKQEQEIARQAAEKDAEIKKIKDLMAFTQHRFDAMLDQEGGEQDMEMTDITRRSQEELEQQHLVEYKLKKEQDTLLRGLDMIEKDRERIATEQREAVLVVNGLKSEADQMQRSVAVLKAERRDREATLRDKEVEIGAHKLKVQTLKKFKHVLDYRLREVTESLQPKEQMIQQLHMQLHILEEEFEKQLEIQKQMEITLDSKSQQVSSLTAEEEKLKGVLKQREATIFNFTTDLHALATTDSDTRQWHVGLKKIWRDHVDPEVFNKEEGSILPMNELGRQIQ</sequence>
<dbReference type="PROSITE" id="PS50082">
    <property type="entry name" value="WD_REPEATS_2"/>
    <property type="match status" value="1"/>
</dbReference>
<keyword evidence="5" id="KW-1185">Reference proteome</keyword>
<dbReference type="Pfam" id="PF00400">
    <property type="entry name" value="WD40"/>
    <property type="match status" value="3"/>
</dbReference>
<dbReference type="InterPro" id="IPR052993">
    <property type="entry name" value="CFA-57"/>
</dbReference>
<name>A0A813FSA7_POLGL</name>
<feature type="repeat" description="WD" evidence="1">
    <location>
        <begin position="1066"/>
        <end position="1107"/>
    </location>
</feature>
<accession>A0A813FSA7</accession>
<evidence type="ECO:0000313" key="4">
    <source>
        <dbReference type="EMBL" id="CAE8615109.1"/>
    </source>
</evidence>
<dbReference type="Proteomes" id="UP000654075">
    <property type="component" value="Unassembled WGS sequence"/>
</dbReference>
<reference evidence="4" key="1">
    <citation type="submission" date="2021-02" db="EMBL/GenBank/DDBJ databases">
        <authorList>
            <person name="Dougan E. K."/>
            <person name="Rhodes N."/>
            <person name="Thang M."/>
            <person name="Chan C."/>
        </authorList>
    </citation>
    <scope>NUCLEOTIDE SEQUENCE</scope>
</reference>
<dbReference type="PANTHER" id="PTHR32215:SF0">
    <property type="entry name" value="CILIA- AND FLAGELLA-ASSOCIATED PROTEIN 57"/>
    <property type="match status" value="1"/>
</dbReference>
<feature type="coiled-coil region" evidence="2">
    <location>
        <begin position="1271"/>
        <end position="1338"/>
    </location>
</feature>
<dbReference type="InterPro" id="IPR036322">
    <property type="entry name" value="WD40_repeat_dom_sf"/>
</dbReference>
<evidence type="ECO:0000256" key="1">
    <source>
        <dbReference type="PROSITE-ProRule" id="PRU00221"/>
    </source>
</evidence>
<gene>
    <name evidence="4" type="ORF">PGLA1383_LOCUS32826</name>
</gene>
<organism evidence="4 5">
    <name type="scientific">Polarella glacialis</name>
    <name type="common">Dinoflagellate</name>
    <dbReference type="NCBI Taxonomy" id="89957"/>
    <lineage>
        <taxon>Eukaryota</taxon>
        <taxon>Sar</taxon>
        <taxon>Alveolata</taxon>
        <taxon>Dinophyceae</taxon>
        <taxon>Suessiales</taxon>
        <taxon>Suessiaceae</taxon>
        <taxon>Polarella</taxon>
    </lineage>
</organism>
<feature type="compositionally biased region" description="Acidic residues" evidence="3">
    <location>
        <begin position="63"/>
        <end position="74"/>
    </location>
</feature>
<protein>
    <recommendedName>
        <fullName evidence="6">Cilia- and flagella-associated protein 57</fullName>
    </recommendedName>
</protein>
<comment type="caution">
    <text evidence="4">The sequence shown here is derived from an EMBL/GenBank/DDBJ whole genome shotgun (WGS) entry which is preliminary data.</text>
</comment>
<dbReference type="PANTHER" id="PTHR32215">
    <property type="entry name" value="CILIA- AND FLAGELLA-ASSOCIATED PROTEIN 57"/>
    <property type="match status" value="1"/>
</dbReference>
<dbReference type="EMBL" id="CAJNNV010025564">
    <property type="protein sequence ID" value="CAE8615109.1"/>
    <property type="molecule type" value="Genomic_DNA"/>
</dbReference>
<dbReference type="InterPro" id="IPR015943">
    <property type="entry name" value="WD40/YVTN_repeat-like_dom_sf"/>
</dbReference>
<proteinExistence type="predicted"/>
<feature type="compositionally biased region" description="Basic and acidic residues" evidence="3">
    <location>
        <begin position="52"/>
        <end position="62"/>
    </location>
</feature>
<dbReference type="Gene3D" id="2.130.10.10">
    <property type="entry name" value="YVTN repeat-like/Quinoprotein amine dehydrogenase"/>
    <property type="match status" value="2"/>
</dbReference>
<evidence type="ECO:0000256" key="2">
    <source>
        <dbReference type="SAM" id="Coils"/>
    </source>
</evidence>
<dbReference type="SMART" id="SM00320">
    <property type="entry name" value="WD40"/>
    <property type="match status" value="6"/>
</dbReference>
<feature type="region of interest" description="Disordered" evidence="3">
    <location>
        <begin position="1"/>
        <end position="75"/>
    </location>
</feature>
<evidence type="ECO:0000256" key="3">
    <source>
        <dbReference type="SAM" id="MobiDB-lite"/>
    </source>
</evidence>
<evidence type="ECO:0000313" key="5">
    <source>
        <dbReference type="Proteomes" id="UP000654075"/>
    </source>
</evidence>
<dbReference type="PROSITE" id="PS50294">
    <property type="entry name" value="WD_REPEATS_REGION"/>
    <property type="match status" value="1"/>
</dbReference>
<keyword evidence="1" id="KW-0853">WD repeat</keyword>
<dbReference type="OrthoDB" id="431463at2759"/>
<feature type="compositionally biased region" description="Acidic residues" evidence="3">
    <location>
        <begin position="39"/>
        <end position="51"/>
    </location>
</feature>
<feature type="non-terminal residue" evidence="4">
    <location>
        <position position="1"/>
    </location>
</feature>